<proteinExistence type="predicted"/>
<evidence type="ECO:0000313" key="2">
    <source>
        <dbReference type="Proteomes" id="UP000540685"/>
    </source>
</evidence>
<dbReference type="EMBL" id="JACHMP010000001">
    <property type="protein sequence ID" value="MBB5817068.1"/>
    <property type="molecule type" value="Genomic_DNA"/>
</dbReference>
<comment type="caution">
    <text evidence="1">The sequence shown here is derived from an EMBL/GenBank/DDBJ whole genome shotgun (WGS) entry which is preliminary data.</text>
</comment>
<keyword evidence="2" id="KW-1185">Reference proteome</keyword>
<dbReference type="Proteomes" id="UP000540685">
    <property type="component" value="Unassembled WGS sequence"/>
</dbReference>
<gene>
    <name evidence="1" type="ORF">F4562_000130</name>
</gene>
<accession>A0A7W9IAC3</accession>
<evidence type="ECO:0000313" key="1">
    <source>
        <dbReference type="EMBL" id="MBB5817068.1"/>
    </source>
</evidence>
<dbReference type="AlphaFoldDB" id="A0A7W9IAC3"/>
<organism evidence="1 2">
    <name type="scientific">Streptosporangium becharense</name>
    <dbReference type="NCBI Taxonomy" id="1816182"/>
    <lineage>
        <taxon>Bacteria</taxon>
        <taxon>Bacillati</taxon>
        <taxon>Actinomycetota</taxon>
        <taxon>Actinomycetes</taxon>
        <taxon>Streptosporangiales</taxon>
        <taxon>Streptosporangiaceae</taxon>
        <taxon>Streptosporangium</taxon>
    </lineage>
</organism>
<reference evidence="1 2" key="1">
    <citation type="submission" date="2020-08" db="EMBL/GenBank/DDBJ databases">
        <title>Sequencing the genomes of 1000 actinobacteria strains.</title>
        <authorList>
            <person name="Klenk H.-P."/>
        </authorList>
    </citation>
    <scope>NUCLEOTIDE SEQUENCE [LARGE SCALE GENOMIC DNA]</scope>
    <source>
        <strain evidence="1 2">DSM 46887</strain>
    </source>
</reference>
<sequence length="70" mass="7399">MLAILRGTATGVSPATTAQVVYGLDVSMGTRGGPLRLPPAALTAGPWFQRRPRHWRGRPALGGIRPGVRP</sequence>
<name>A0A7W9IAC3_9ACTN</name>
<protein>
    <submittedName>
        <fullName evidence="1">Uncharacterized protein</fullName>
    </submittedName>
</protein>